<dbReference type="GO" id="GO:0008168">
    <property type="term" value="F:methyltransferase activity"/>
    <property type="evidence" value="ECO:0007669"/>
    <property type="project" value="UniProtKB-KW"/>
</dbReference>
<dbReference type="PROSITE" id="PS51257">
    <property type="entry name" value="PROKAR_LIPOPROTEIN"/>
    <property type="match status" value="1"/>
</dbReference>
<gene>
    <name evidence="2" type="ORF">Pan14r_30690</name>
</gene>
<dbReference type="GO" id="GO:0032259">
    <property type="term" value="P:methylation"/>
    <property type="evidence" value="ECO:0007669"/>
    <property type="project" value="UniProtKB-KW"/>
</dbReference>
<reference evidence="2 3" key="1">
    <citation type="submission" date="2019-02" db="EMBL/GenBank/DDBJ databases">
        <title>Deep-cultivation of Planctomycetes and their phenomic and genomic characterization uncovers novel biology.</title>
        <authorList>
            <person name="Wiegand S."/>
            <person name="Jogler M."/>
            <person name="Boedeker C."/>
            <person name="Pinto D."/>
            <person name="Vollmers J."/>
            <person name="Rivas-Marin E."/>
            <person name="Kohn T."/>
            <person name="Peeters S.H."/>
            <person name="Heuer A."/>
            <person name="Rast P."/>
            <person name="Oberbeckmann S."/>
            <person name="Bunk B."/>
            <person name="Jeske O."/>
            <person name="Meyerdierks A."/>
            <person name="Storesund J.E."/>
            <person name="Kallscheuer N."/>
            <person name="Luecker S."/>
            <person name="Lage O.M."/>
            <person name="Pohl T."/>
            <person name="Merkel B.J."/>
            <person name="Hornburger P."/>
            <person name="Mueller R.-W."/>
            <person name="Bruemmer F."/>
            <person name="Labrenz M."/>
            <person name="Spormann A.M."/>
            <person name="Op Den Camp H."/>
            <person name="Overmann J."/>
            <person name="Amann R."/>
            <person name="Jetten M.S.M."/>
            <person name="Mascher T."/>
            <person name="Medema M.H."/>
            <person name="Devos D.P."/>
            <person name="Kaster A.-K."/>
            <person name="Ovreas L."/>
            <person name="Rohde M."/>
            <person name="Galperin M.Y."/>
            <person name="Jogler C."/>
        </authorList>
    </citation>
    <scope>NUCLEOTIDE SEQUENCE [LARGE SCALE GENOMIC DNA]</scope>
    <source>
        <strain evidence="2 3">Pan14r</strain>
    </source>
</reference>
<organism evidence="2 3">
    <name type="scientific">Crateriforma conspicua</name>
    <dbReference type="NCBI Taxonomy" id="2527996"/>
    <lineage>
        <taxon>Bacteria</taxon>
        <taxon>Pseudomonadati</taxon>
        <taxon>Planctomycetota</taxon>
        <taxon>Planctomycetia</taxon>
        <taxon>Planctomycetales</taxon>
        <taxon>Planctomycetaceae</taxon>
        <taxon>Crateriforma</taxon>
    </lineage>
</organism>
<comment type="caution">
    <text evidence="2">The sequence shown here is derived from an EMBL/GenBank/DDBJ whole genome shotgun (WGS) entry which is preliminary data.</text>
</comment>
<dbReference type="PANTHER" id="PTHR47739">
    <property type="entry name" value="TRNA1(VAL) (ADENINE(37)-N6)-METHYLTRANSFERASE"/>
    <property type="match status" value="1"/>
</dbReference>
<dbReference type="Pfam" id="PF06325">
    <property type="entry name" value="PrmA"/>
    <property type="match status" value="1"/>
</dbReference>
<protein>
    <submittedName>
        <fullName evidence="2">N5-glutamine S-adenosyl-L-methionine-dependent methyltransferase</fullName>
    </submittedName>
</protein>
<dbReference type="InterPro" id="IPR002052">
    <property type="entry name" value="DNA_methylase_N6_adenine_CS"/>
</dbReference>
<keyword evidence="3" id="KW-1185">Reference proteome</keyword>
<dbReference type="SUPFAM" id="SSF53335">
    <property type="entry name" value="S-adenosyl-L-methionine-dependent methyltransferases"/>
    <property type="match status" value="1"/>
</dbReference>
<dbReference type="PROSITE" id="PS00092">
    <property type="entry name" value="N6_MTASE"/>
    <property type="match status" value="1"/>
</dbReference>
<evidence type="ECO:0000313" key="3">
    <source>
        <dbReference type="Proteomes" id="UP000317238"/>
    </source>
</evidence>
<dbReference type="GO" id="GO:0003676">
    <property type="term" value="F:nucleic acid binding"/>
    <property type="evidence" value="ECO:0007669"/>
    <property type="project" value="InterPro"/>
</dbReference>
<dbReference type="InterPro" id="IPR050210">
    <property type="entry name" value="tRNA_Adenine-N(6)_MTase"/>
</dbReference>
<dbReference type="EMBL" id="SJPL01000001">
    <property type="protein sequence ID" value="TWT70761.1"/>
    <property type="molecule type" value="Genomic_DNA"/>
</dbReference>
<keyword evidence="1" id="KW-0472">Membrane</keyword>
<proteinExistence type="predicted"/>
<keyword evidence="1" id="KW-1133">Transmembrane helix</keyword>
<dbReference type="InterPro" id="IPR029063">
    <property type="entry name" value="SAM-dependent_MTases_sf"/>
</dbReference>
<dbReference type="OrthoDB" id="267914at2"/>
<keyword evidence="2" id="KW-0808">Transferase</keyword>
<dbReference type="CDD" id="cd02440">
    <property type="entry name" value="AdoMet_MTases"/>
    <property type="match status" value="1"/>
</dbReference>
<evidence type="ECO:0000256" key="1">
    <source>
        <dbReference type="SAM" id="Phobius"/>
    </source>
</evidence>
<keyword evidence="1" id="KW-0812">Transmembrane</keyword>
<feature type="transmembrane region" description="Helical" evidence="1">
    <location>
        <begin position="6"/>
        <end position="29"/>
    </location>
</feature>
<sequence length="265" mass="29637">MLRHAYSFFWFAVATNWIAPVFIAFVLIATGCRPNRTDLDTDHVVRQVWEMDDVAFGDIVQFENVFWEPDDTISLRRMIIDDNLVNGRDVLEIGTGTGLLAIVCLQNGADSVLATDVNPAAIANAKYNAAMLETEKNLQLRLVPKSSQGAFDVLRNDEAFDVILSNPPWEDGTIHEDLDHAFYDPGFALMDSLLQGLPKRLRPGGRCLVVYGNVSAIKRLREQSTARGIGFKILDERSLDDLEENFLPGMLIELTPKPLDAETDR</sequence>
<accession>A0A5C5Y8J2</accession>
<keyword evidence="2" id="KW-0489">Methyltransferase</keyword>
<dbReference type="AlphaFoldDB" id="A0A5C5Y8J2"/>
<name>A0A5C5Y8J2_9PLAN</name>
<dbReference type="Proteomes" id="UP000317238">
    <property type="component" value="Unassembled WGS sequence"/>
</dbReference>
<evidence type="ECO:0000313" key="2">
    <source>
        <dbReference type="EMBL" id="TWT70761.1"/>
    </source>
</evidence>
<dbReference type="Gene3D" id="3.40.50.150">
    <property type="entry name" value="Vaccinia Virus protein VP39"/>
    <property type="match status" value="1"/>
</dbReference>
<dbReference type="RefSeq" id="WP_146439467.1">
    <property type="nucleotide sequence ID" value="NZ_SJPL01000001.1"/>
</dbReference>
<dbReference type="PANTHER" id="PTHR47739:SF1">
    <property type="entry name" value="TRNA1(VAL) (ADENINE(37)-N6)-METHYLTRANSFERASE"/>
    <property type="match status" value="1"/>
</dbReference>